<keyword evidence="3" id="KW-0411">Iron-sulfur</keyword>
<dbReference type="Proteomes" id="UP000473278">
    <property type="component" value="Unassembled WGS sequence"/>
</dbReference>
<dbReference type="RefSeq" id="WP_165143540.1">
    <property type="nucleotide sequence ID" value="NZ_JAALLT010000004.1"/>
</dbReference>
<dbReference type="Gene3D" id="3.30.70.20">
    <property type="match status" value="1"/>
</dbReference>
<dbReference type="GO" id="GO:0051536">
    <property type="term" value="F:iron-sulfur cluster binding"/>
    <property type="evidence" value="ECO:0007669"/>
    <property type="project" value="UniProtKB-KW"/>
</dbReference>
<dbReference type="GO" id="GO:0046872">
    <property type="term" value="F:metal ion binding"/>
    <property type="evidence" value="ECO:0007669"/>
    <property type="project" value="UniProtKB-KW"/>
</dbReference>
<evidence type="ECO:0000256" key="3">
    <source>
        <dbReference type="ARBA" id="ARBA00023014"/>
    </source>
</evidence>
<evidence type="ECO:0000313" key="6">
    <source>
        <dbReference type="Proteomes" id="UP000473278"/>
    </source>
</evidence>
<evidence type="ECO:0000313" key="5">
    <source>
        <dbReference type="EMBL" id="NGP77843.1"/>
    </source>
</evidence>
<dbReference type="PROSITE" id="PS00198">
    <property type="entry name" value="4FE4S_FER_1"/>
    <property type="match status" value="1"/>
</dbReference>
<dbReference type="InterPro" id="IPR017896">
    <property type="entry name" value="4Fe4S_Fe-S-bd"/>
</dbReference>
<dbReference type="SUPFAM" id="SSF54862">
    <property type="entry name" value="4Fe-4S ferredoxins"/>
    <property type="match status" value="1"/>
</dbReference>
<keyword evidence="1" id="KW-0479">Metal-binding</keyword>
<evidence type="ECO:0000259" key="4">
    <source>
        <dbReference type="PROSITE" id="PS51379"/>
    </source>
</evidence>
<proteinExistence type="predicted"/>
<dbReference type="PROSITE" id="PS51379">
    <property type="entry name" value="4FE4S_FER_2"/>
    <property type="match status" value="1"/>
</dbReference>
<keyword evidence="2" id="KW-0408">Iron</keyword>
<comment type="caution">
    <text evidence="5">The sequence shown here is derived from an EMBL/GenBank/DDBJ whole genome shotgun (WGS) entry which is preliminary data.</text>
</comment>
<organism evidence="5 6">
    <name type="scientific">Halalkalibaculum roseum</name>
    <dbReference type="NCBI Taxonomy" id="2709311"/>
    <lineage>
        <taxon>Bacteria</taxon>
        <taxon>Pseudomonadati</taxon>
        <taxon>Balneolota</taxon>
        <taxon>Balneolia</taxon>
        <taxon>Balneolales</taxon>
        <taxon>Balneolaceae</taxon>
        <taxon>Halalkalibaculum</taxon>
    </lineage>
</organism>
<evidence type="ECO:0000256" key="1">
    <source>
        <dbReference type="ARBA" id="ARBA00022723"/>
    </source>
</evidence>
<name>A0A6M1TCI7_9BACT</name>
<dbReference type="AlphaFoldDB" id="A0A6M1TCI7"/>
<protein>
    <submittedName>
        <fullName evidence="5">4Fe-4S dicluster domain-containing protein</fullName>
    </submittedName>
</protein>
<dbReference type="Pfam" id="PF00037">
    <property type="entry name" value="Fer4"/>
    <property type="match status" value="1"/>
</dbReference>
<keyword evidence="6" id="KW-1185">Reference proteome</keyword>
<reference evidence="5 6" key="1">
    <citation type="submission" date="2020-02" db="EMBL/GenBank/DDBJ databases">
        <title>Balneolaceae bacterium YR4-1, complete genome.</title>
        <authorList>
            <person name="Li Y."/>
            <person name="Wu S."/>
        </authorList>
    </citation>
    <scope>NUCLEOTIDE SEQUENCE [LARGE SCALE GENOMIC DNA]</scope>
    <source>
        <strain evidence="5 6">YR4-1</strain>
    </source>
</reference>
<dbReference type="EMBL" id="JAALLT010000004">
    <property type="protein sequence ID" value="NGP77843.1"/>
    <property type="molecule type" value="Genomic_DNA"/>
</dbReference>
<dbReference type="InterPro" id="IPR017900">
    <property type="entry name" value="4Fe4S_Fe_S_CS"/>
</dbReference>
<gene>
    <name evidence="5" type="ORF">G3570_14440</name>
</gene>
<evidence type="ECO:0000256" key="2">
    <source>
        <dbReference type="ARBA" id="ARBA00023004"/>
    </source>
</evidence>
<sequence length="118" mass="13466">MALRITDACINCGYCIAECPNQAIYEPGMKWSLAEGTQLRGEVKVGRNKFLNADQLYPPLSYNFHYIVPEKCSECMGVFDEPQCNVVCPDPLSFRKFRNNEKLIDLIQKQSTLNLELI</sequence>
<feature type="domain" description="4Fe-4S ferredoxin-type" evidence="4">
    <location>
        <begin position="1"/>
        <end position="29"/>
    </location>
</feature>
<accession>A0A6M1TCI7</accession>